<gene>
    <name evidence="2" type="ORF">COZ07_07425</name>
</gene>
<name>A0A2M7PNL0_9BACT</name>
<dbReference type="EMBL" id="PFKO01000281">
    <property type="protein sequence ID" value="PIY31932.1"/>
    <property type="molecule type" value="Genomic_DNA"/>
</dbReference>
<proteinExistence type="predicted"/>
<feature type="non-terminal residue" evidence="2">
    <location>
        <position position="154"/>
    </location>
</feature>
<evidence type="ECO:0000313" key="2">
    <source>
        <dbReference type="EMBL" id="PIY31932.1"/>
    </source>
</evidence>
<protein>
    <submittedName>
        <fullName evidence="2">Uncharacterized protein</fullName>
    </submittedName>
</protein>
<evidence type="ECO:0000313" key="3">
    <source>
        <dbReference type="Proteomes" id="UP000230646"/>
    </source>
</evidence>
<keyword evidence="1" id="KW-0812">Transmembrane</keyword>
<evidence type="ECO:0000256" key="1">
    <source>
        <dbReference type="SAM" id="Phobius"/>
    </source>
</evidence>
<keyword evidence="1" id="KW-1133">Transmembrane helix</keyword>
<reference evidence="2 3" key="1">
    <citation type="submission" date="2017-09" db="EMBL/GenBank/DDBJ databases">
        <title>Depth-based differentiation of microbial function through sediment-hosted aquifers and enrichment of novel symbionts in the deep terrestrial subsurface.</title>
        <authorList>
            <person name="Probst A.J."/>
            <person name="Ladd B."/>
            <person name="Jarett J.K."/>
            <person name="Geller-Mcgrath D.E."/>
            <person name="Sieber C.M."/>
            <person name="Emerson J.B."/>
            <person name="Anantharaman K."/>
            <person name="Thomas B.C."/>
            <person name="Malmstrom R."/>
            <person name="Stieglmeier M."/>
            <person name="Klingl A."/>
            <person name="Woyke T."/>
            <person name="Ryan C.M."/>
            <person name="Banfield J.F."/>
        </authorList>
    </citation>
    <scope>NUCLEOTIDE SEQUENCE [LARGE SCALE GENOMIC DNA]</scope>
    <source>
        <strain evidence="2">CG_4_10_14_3_um_filter_34_13</strain>
    </source>
</reference>
<accession>A0A2M7PNL0</accession>
<dbReference type="RefSeq" id="WP_406607971.1">
    <property type="nucleotide sequence ID" value="NZ_PFKO01000281.1"/>
</dbReference>
<dbReference type="AlphaFoldDB" id="A0A2M7PNL0"/>
<sequence length="154" mass="17945">MEQNQDTNKNIRNNVDSNSILTKNKKFKKNQIAIISLFLALILITVVEVFVYSFHSQSRKVKNINFETNNAIPNENKQAQNLEALKPLGETYPLYIKNVISRSFSNETNLRDVIRNDLLNYTYSPNWNEENVLSPSQKENLNSFKQDYKKISEN</sequence>
<comment type="caution">
    <text evidence="2">The sequence shown here is derived from an EMBL/GenBank/DDBJ whole genome shotgun (WGS) entry which is preliminary data.</text>
</comment>
<feature type="transmembrane region" description="Helical" evidence="1">
    <location>
        <begin position="32"/>
        <end position="54"/>
    </location>
</feature>
<dbReference type="Proteomes" id="UP000230646">
    <property type="component" value="Unassembled WGS sequence"/>
</dbReference>
<keyword evidence="1" id="KW-0472">Membrane</keyword>
<organism evidence="2 3">
    <name type="scientific">Candidatus Infernicultor aquiphilus</name>
    <dbReference type="NCBI Taxonomy" id="1805029"/>
    <lineage>
        <taxon>Bacteria</taxon>
        <taxon>Pseudomonadati</taxon>
        <taxon>Atribacterota</taxon>
        <taxon>Candidatus Phoenicimicrobiia</taxon>
        <taxon>Candidatus Pheonicimicrobiales</taxon>
        <taxon>Candidatus Phoenicimicrobiaceae</taxon>
        <taxon>Candidatus Infernicultor</taxon>
    </lineage>
</organism>